<reference evidence="2 3" key="1">
    <citation type="submission" date="2023-08" db="EMBL/GenBank/DDBJ databases">
        <title>Oxalobacteraceae gen .nov., isolated from river sludge outside the plant.</title>
        <authorList>
            <person name="Zhao S.Y."/>
        </authorList>
    </citation>
    <scope>NUCLEOTIDE SEQUENCE [LARGE SCALE GENOMIC DNA]</scope>
    <source>
        <strain evidence="2 3">R-40</strain>
    </source>
</reference>
<dbReference type="EMBL" id="JAUYVH010000023">
    <property type="protein sequence ID" value="MDQ9172391.1"/>
    <property type="molecule type" value="Genomic_DNA"/>
</dbReference>
<dbReference type="RefSeq" id="WP_338438443.1">
    <property type="nucleotide sequence ID" value="NZ_JAUYVH010000023.1"/>
</dbReference>
<evidence type="ECO:0000313" key="3">
    <source>
        <dbReference type="Proteomes" id="UP001225596"/>
    </source>
</evidence>
<keyword evidence="1" id="KW-0472">Membrane</keyword>
<comment type="caution">
    <text evidence="2">The sequence shown here is derived from an EMBL/GenBank/DDBJ whole genome shotgun (WGS) entry which is preliminary data.</text>
</comment>
<keyword evidence="3" id="KW-1185">Reference proteome</keyword>
<gene>
    <name evidence="2" type="ORF">Q8A64_18445</name>
</gene>
<keyword evidence="1" id="KW-0812">Transmembrane</keyword>
<dbReference type="Proteomes" id="UP001225596">
    <property type="component" value="Unassembled WGS sequence"/>
</dbReference>
<feature type="non-terminal residue" evidence="2">
    <location>
        <position position="73"/>
    </location>
</feature>
<accession>A0ABU1BTN3</accession>
<keyword evidence="1" id="KW-1133">Transmembrane helix</keyword>
<organism evidence="2 3">
    <name type="scientific">Keguizhuia sedimenti</name>
    <dbReference type="NCBI Taxonomy" id="3064264"/>
    <lineage>
        <taxon>Bacteria</taxon>
        <taxon>Pseudomonadati</taxon>
        <taxon>Pseudomonadota</taxon>
        <taxon>Betaproteobacteria</taxon>
        <taxon>Burkholderiales</taxon>
        <taxon>Oxalobacteraceae</taxon>
        <taxon>Keguizhuia</taxon>
    </lineage>
</organism>
<proteinExistence type="predicted"/>
<protein>
    <submittedName>
        <fullName evidence="2">Uncharacterized protein</fullName>
    </submittedName>
</protein>
<feature type="transmembrane region" description="Helical" evidence="1">
    <location>
        <begin position="12"/>
        <end position="34"/>
    </location>
</feature>
<sequence length="73" mass="8784">MRKRFFLFLRTLYPVEVYLFLTFLFLLLWALIAYDLQRLHHRSAENAKTQLYNLARVYAEEVTSSIHAADYVL</sequence>
<name>A0ABU1BTN3_9BURK</name>
<evidence type="ECO:0000313" key="2">
    <source>
        <dbReference type="EMBL" id="MDQ9172391.1"/>
    </source>
</evidence>
<evidence type="ECO:0000256" key="1">
    <source>
        <dbReference type="SAM" id="Phobius"/>
    </source>
</evidence>